<name>A0ABY0HBY2_9PEZI</name>
<organism evidence="4 5">
    <name type="scientific">Monosporascus cannonballus</name>
    <dbReference type="NCBI Taxonomy" id="155416"/>
    <lineage>
        <taxon>Eukaryota</taxon>
        <taxon>Fungi</taxon>
        <taxon>Dikarya</taxon>
        <taxon>Ascomycota</taxon>
        <taxon>Pezizomycotina</taxon>
        <taxon>Sordariomycetes</taxon>
        <taxon>Xylariomycetidae</taxon>
        <taxon>Xylariales</taxon>
        <taxon>Xylariales incertae sedis</taxon>
        <taxon>Monosporascus</taxon>
    </lineage>
</organism>
<feature type="region of interest" description="Disordered" evidence="2">
    <location>
        <begin position="197"/>
        <end position="234"/>
    </location>
</feature>
<dbReference type="InterPro" id="IPR001138">
    <property type="entry name" value="Zn2Cys6_DnaBD"/>
</dbReference>
<feature type="domain" description="Zn(2)-C6 fungal-type" evidence="3">
    <location>
        <begin position="77"/>
        <end position="109"/>
    </location>
</feature>
<keyword evidence="1" id="KW-0539">Nucleus</keyword>
<evidence type="ECO:0000313" key="5">
    <source>
        <dbReference type="Proteomes" id="UP000294003"/>
    </source>
</evidence>
<reference evidence="4 5" key="1">
    <citation type="submission" date="2018-06" db="EMBL/GenBank/DDBJ databases">
        <title>Complete Genomes of Monosporascus.</title>
        <authorList>
            <person name="Robinson A.J."/>
            <person name="Natvig D.O."/>
        </authorList>
    </citation>
    <scope>NUCLEOTIDE SEQUENCE [LARGE SCALE GENOMIC DNA]</scope>
    <source>
        <strain evidence="4 5">CBS 609.92</strain>
    </source>
</reference>
<evidence type="ECO:0000256" key="1">
    <source>
        <dbReference type="ARBA" id="ARBA00023242"/>
    </source>
</evidence>
<comment type="caution">
    <text evidence="4">The sequence shown here is derived from an EMBL/GenBank/DDBJ whole genome shotgun (WGS) entry which is preliminary data.</text>
</comment>
<feature type="compositionally biased region" description="Low complexity" evidence="2">
    <location>
        <begin position="1"/>
        <end position="20"/>
    </location>
</feature>
<dbReference type="InterPro" id="IPR036864">
    <property type="entry name" value="Zn2-C6_fun-type_DNA-bd_sf"/>
</dbReference>
<sequence length="334" mass="37027">MPSPLRSSSSVKSESVYSAEIVEEDVEPEMEHEPETAAELEAGVALVASDVVPPTARRWTTTRKARDQPVRTGATPRCELCKKQKQKCTFLNPSGKCDKCYKQGYECRIVDVVQARAYMARPRKSAPGRAESRSPRHALKCDSCRENNTTCLPDKRVWPAKCSECLQNGLPCCPPASSKGSKSEQVLAQYHTGGLLVPMSSGESESSDSDSDASIPAVLPSRKRKRQEDGYGDAQAEIANLRDTIARMEDEYQEVIRNMQANHEQELGALRAKYERAVDDLATASKNHERRLDDMLYIMKNNEKRADEIIQALKASMVTSLERFLIKGSDIAGA</sequence>
<evidence type="ECO:0000313" key="4">
    <source>
        <dbReference type="EMBL" id="RYO87931.1"/>
    </source>
</evidence>
<dbReference type="EMBL" id="QJNS01000094">
    <property type="protein sequence ID" value="RYO87931.1"/>
    <property type="molecule type" value="Genomic_DNA"/>
</dbReference>
<dbReference type="PROSITE" id="PS50048">
    <property type="entry name" value="ZN2_CY6_FUNGAL_2"/>
    <property type="match status" value="1"/>
</dbReference>
<evidence type="ECO:0000259" key="3">
    <source>
        <dbReference type="PROSITE" id="PS50048"/>
    </source>
</evidence>
<dbReference type="SUPFAM" id="SSF57701">
    <property type="entry name" value="Zn2/Cys6 DNA-binding domain"/>
    <property type="match status" value="1"/>
</dbReference>
<evidence type="ECO:0000256" key="2">
    <source>
        <dbReference type="SAM" id="MobiDB-lite"/>
    </source>
</evidence>
<keyword evidence="5" id="KW-1185">Reference proteome</keyword>
<accession>A0ABY0HBY2</accession>
<feature type="region of interest" description="Disordered" evidence="2">
    <location>
        <begin position="1"/>
        <end position="35"/>
    </location>
</feature>
<gene>
    <name evidence="4" type="ORF">DL762_003981</name>
</gene>
<protein>
    <recommendedName>
        <fullName evidence="3">Zn(2)-C6 fungal-type domain-containing protein</fullName>
    </recommendedName>
</protein>
<dbReference type="Proteomes" id="UP000294003">
    <property type="component" value="Unassembled WGS sequence"/>
</dbReference>
<proteinExistence type="predicted"/>